<feature type="non-terminal residue" evidence="10">
    <location>
        <position position="1"/>
    </location>
</feature>
<keyword evidence="7" id="KW-0807">Transducer</keyword>
<dbReference type="InterPro" id="IPR000276">
    <property type="entry name" value="GPCR_Rhodpsn"/>
</dbReference>
<dbReference type="InterPro" id="IPR050125">
    <property type="entry name" value="GPCR_opsins"/>
</dbReference>
<gene>
    <name evidence="10" type="primary">OPN4_3</name>
    <name evidence="10" type="ORF">Ciccas_011626</name>
</gene>
<comment type="subcellular location">
    <subcellularLocation>
        <location evidence="1">Membrane</location>
        <topology evidence="1">Multi-pass membrane protein</topology>
    </subcellularLocation>
</comment>
<feature type="transmembrane region" description="Helical" evidence="8">
    <location>
        <begin position="84"/>
        <end position="106"/>
    </location>
</feature>
<keyword evidence="6" id="KW-0675">Receptor</keyword>
<dbReference type="PROSITE" id="PS50262">
    <property type="entry name" value="G_PROTEIN_RECEP_F1_2"/>
    <property type="match status" value="1"/>
</dbReference>
<feature type="transmembrane region" description="Helical" evidence="8">
    <location>
        <begin position="12"/>
        <end position="34"/>
    </location>
</feature>
<dbReference type="GO" id="GO:0004930">
    <property type="term" value="F:G protein-coupled receptor activity"/>
    <property type="evidence" value="ECO:0007669"/>
    <property type="project" value="UniProtKB-KW"/>
</dbReference>
<accession>A0ABD2PTN7</accession>
<keyword evidence="2 8" id="KW-0812">Transmembrane</keyword>
<evidence type="ECO:0000256" key="3">
    <source>
        <dbReference type="ARBA" id="ARBA00022989"/>
    </source>
</evidence>
<feature type="transmembrane region" description="Helical" evidence="8">
    <location>
        <begin position="229"/>
        <end position="254"/>
    </location>
</feature>
<evidence type="ECO:0000256" key="1">
    <source>
        <dbReference type="ARBA" id="ARBA00004141"/>
    </source>
</evidence>
<feature type="transmembrane region" description="Helical" evidence="8">
    <location>
        <begin position="266"/>
        <end position="285"/>
    </location>
</feature>
<dbReference type="InterPro" id="IPR017452">
    <property type="entry name" value="GPCR_Rhodpsn_7TM"/>
</dbReference>
<name>A0ABD2PTN7_9PLAT</name>
<protein>
    <submittedName>
        <fullName evidence="10">Melanopsin</fullName>
    </submittedName>
</protein>
<dbReference type="GO" id="GO:0016020">
    <property type="term" value="C:membrane"/>
    <property type="evidence" value="ECO:0007669"/>
    <property type="project" value="UniProtKB-SubCell"/>
</dbReference>
<keyword evidence="11" id="KW-1185">Reference proteome</keyword>
<feature type="transmembrane region" description="Helical" evidence="8">
    <location>
        <begin position="46"/>
        <end position="72"/>
    </location>
</feature>
<feature type="transmembrane region" description="Helical" evidence="8">
    <location>
        <begin position="127"/>
        <end position="154"/>
    </location>
</feature>
<dbReference type="Proteomes" id="UP001626550">
    <property type="component" value="Unassembled WGS sequence"/>
</dbReference>
<keyword evidence="4" id="KW-0297">G-protein coupled receptor</keyword>
<evidence type="ECO:0000256" key="7">
    <source>
        <dbReference type="ARBA" id="ARBA00023224"/>
    </source>
</evidence>
<dbReference type="PRINTS" id="PR00237">
    <property type="entry name" value="GPCRRHODOPSN"/>
</dbReference>
<dbReference type="EMBL" id="JBJKFK010003516">
    <property type="protein sequence ID" value="KAL3309821.1"/>
    <property type="molecule type" value="Genomic_DNA"/>
</dbReference>
<evidence type="ECO:0000259" key="9">
    <source>
        <dbReference type="PROSITE" id="PS50262"/>
    </source>
</evidence>
<dbReference type="PANTHER" id="PTHR24240">
    <property type="entry name" value="OPSIN"/>
    <property type="match status" value="1"/>
</dbReference>
<evidence type="ECO:0000256" key="4">
    <source>
        <dbReference type="ARBA" id="ARBA00023040"/>
    </source>
</evidence>
<evidence type="ECO:0000256" key="2">
    <source>
        <dbReference type="ARBA" id="ARBA00022692"/>
    </source>
</evidence>
<feature type="transmembrane region" description="Helical" evidence="8">
    <location>
        <begin position="174"/>
        <end position="195"/>
    </location>
</feature>
<proteinExistence type="predicted"/>
<evidence type="ECO:0000313" key="10">
    <source>
        <dbReference type="EMBL" id="KAL3309821.1"/>
    </source>
</evidence>
<evidence type="ECO:0000313" key="11">
    <source>
        <dbReference type="Proteomes" id="UP001626550"/>
    </source>
</evidence>
<evidence type="ECO:0000256" key="6">
    <source>
        <dbReference type="ARBA" id="ARBA00023170"/>
    </source>
</evidence>
<organism evidence="10 11">
    <name type="scientific">Cichlidogyrus casuarinus</name>
    <dbReference type="NCBI Taxonomy" id="1844966"/>
    <lineage>
        <taxon>Eukaryota</taxon>
        <taxon>Metazoa</taxon>
        <taxon>Spiralia</taxon>
        <taxon>Lophotrochozoa</taxon>
        <taxon>Platyhelminthes</taxon>
        <taxon>Monogenea</taxon>
        <taxon>Monopisthocotylea</taxon>
        <taxon>Dactylogyridea</taxon>
        <taxon>Ancyrocephalidae</taxon>
        <taxon>Cichlidogyrus</taxon>
    </lineage>
</organism>
<sequence length="299" mass="33851">FPAIDPIYHYVFGTLIGIIGLAAVVANLIVILVFTSSKKLRTLPTIFILNLAISDLTFSLICALLLKTISMFNTRWAFSADLCIFYGLLGSVTGFVSLETNAMIAIERLMIIARPLGNLGKIDKYHRYLMVLLTWILAIAWSVPPLLGYGRIVLEGFHTHCSMDFISKDFGTKVYMTVILGFGFCSNILIIGYCYTNVSLFLRRHEKEMCAFDRRRANYNRTELRATKVAFMCFAGFLFSWLPYAMTALLAILGKHEALTPFILEFPSLFTKTSALYNPIIYAISHPKFRKRLCKIVPF</sequence>
<dbReference type="AlphaFoldDB" id="A0ABD2PTN7"/>
<keyword evidence="5 8" id="KW-0472">Membrane</keyword>
<dbReference type="SUPFAM" id="SSF81321">
    <property type="entry name" value="Family A G protein-coupled receptor-like"/>
    <property type="match status" value="1"/>
</dbReference>
<dbReference type="Pfam" id="PF00001">
    <property type="entry name" value="7tm_1"/>
    <property type="match status" value="1"/>
</dbReference>
<comment type="caution">
    <text evidence="10">The sequence shown here is derived from an EMBL/GenBank/DDBJ whole genome shotgun (WGS) entry which is preliminary data.</text>
</comment>
<keyword evidence="3 8" id="KW-1133">Transmembrane helix</keyword>
<reference evidence="10 11" key="1">
    <citation type="submission" date="2024-11" db="EMBL/GenBank/DDBJ databases">
        <title>Adaptive evolution of stress response genes in parasites aligns with host niche diversity.</title>
        <authorList>
            <person name="Hahn C."/>
            <person name="Resl P."/>
        </authorList>
    </citation>
    <scope>NUCLEOTIDE SEQUENCE [LARGE SCALE GENOMIC DNA]</scope>
    <source>
        <strain evidence="10">EGGRZ-B1_66</strain>
        <tissue evidence="10">Body</tissue>
    </source>
</reference>
<feature type="domain" description="G-protein coupled receptors family 1 profile" evidence="9">
    <location>
        <begin position="26"/>
        <end position="282"/>
    </location>
</feature>
<evidence type="ECO:0000256" key="8">
    <source>
        <dbReference type="SAM" id="Phobius"/>
    </source>
</evidence>
<dbReference type="Gene3D" id="1.20.1070.10">
    <property type="entry name" value="Rhodopsin 7-helix transmembrane proteins"/>
    <property type="match status" value="1"/>
</dbReference>
<evidence type="ECO:0000256" key="5">
    <source>
        <dbReference type="ARBA" id="ARBA00023136"/>
    </source>
</evidence>